<sequence length="265" mass="29440">MVLPVEDWQEALKPLLSLRDRLLNTLKPQPCRFSQVMRELLLHLAILQGHAHRIAAFRVLGSNMNETITERSTALATDAMSNIPENDLDRCPISVFFSCLPKSNSMESMVSLAVDTVIIERMSSLLAFDDAETVPRVRSVADAQKLIDIIDLLIHNQMFLNHCGPDAARKAALLAADVYARVPLLPRSVLLNGPTQQCDWLLELKRLPKRTFGDGIRDLLCSAPTFQSLAESLEASLCIHSASLMLFMCKIACVPKHVHYQSSGP</sequence>
<name>A0A0C2WR65_AMAMK</name>
<organism evidence="1 2">
    <name type="scientific">Amanita muscaria (strain Koide BX008)</name>
    <dbReference type="NCBI Taxonomy" id="946122"/>
    <lineage>
        <taxon>Eukaryota</taxon>
        <taxon>Fungi</taxon>
        <taxon>Dikarya</taxon>
        <taxon>Basidiomycota</taxon>
        <taxon>Agaricomycotina</taxon>
        <taxon>Agaricomycetes</taxon>
        <taxon>Agaricomycetidae</taxon>
        <taxon>Agaricales</taxon>
        <taxon>Pluteineae</taxon>
        <taxon>Amanitaceae</taxon>
        <taxon>Amanita</taxon>
    </lineage>
</organism>
<dbReference type="HOGENOM" id="CLU_1165569_0_0_1"/>
<dbReference type="EMBL" id="KN818319">
    <property type="protein sequence ID" value="KIL59236.1"/>
    <property type="molecule type" value="Genomic_DNA"/>
</dbReference>
<gene>
    <name evidence="1" type="ORF">M378DRAFT_1013702</name>
</gene>
<dbReference type="Proteomes" id="UP000054549">
    <property type="component" value="Unassembled WGS sequence"/>
</dbReference>
<accession>A0A0C2WR65</accession>
<evidence type="ECO:0000313" key="1">
    <source>
        <dbReference type="EMBL" id="KIL59236.1"/>
    </source>
</evidence>
<reference evidence="1 2" key="1">
    <citation type="submission" date="2014-04" db="EMBL/GenBank/DDBJ databases">
        <title>Evolutionary Origins and Diversification of the Mycorrhizal Mutualists.</title>
        <authorList>
            <consortium name="DOE Joint Genome Institute"/>
            <consortium name="Mycorrhizal Genomics Consortium"/>
            <person name="Kohler A."/>
            <person name="Kuo A."/>
            <person name="Nagy L.G."/>
            <person name="Floudas D."/>
            <person name="Copeland A."/>
            <person name="Barry K.W."/>
            <person name="Cichocki N."/>
            <person name="Veneault-Fourrey C."/>
            <person name="LaButti K."/>
            <person name="Lindquist E.A."/>
            <person name="Lipzen A."/>
            <person name="Lundell T."/>
            <person name="Morin E."/>
            <person name="Murat C."/>
            <person name="Riley R."/>
            <person name="Ohm R."/>
            <person name="Sun H."/>
            <person name="Tunlid A."/>
            <person name="Henrissat B."/>
            <person name="Grigoriev I.V."/>
            <person name="Hibbett D.S."/>
            <person name="Martin F."/>
        </authorList>
    </citation>
    <scope>NUCLEOTIDE SEQUENCE [LARGE SCALE GENOMIC DNA]</scope>
    <source>
        <strain evidence="1 2">Koide BX008</strain>
    </source>
</reference>
<proteinExistence type="predicted"/>
<keyword evidence="2" id="KW-1185">Reference proteome</keyword>
<protein>
    <submittedName>
        <fullName evidence="1">Uncharacterized protein</fullName>
    </submittedName>
</protein>
<dbReference type="AlphaFoldDB" id="A0A0C2WR65"/>
<evidence type="ECO:0000313" key="2">
    <source>
        <dbReference type="Proteomes" id="UP000054549"/>
    </source>
</evidence>
<dbReference type="InParanoid" id="A0A0C2WR65"/>